<dbReference type="EMBL" id="PDYG01000014">
    <property type="protein sequence ID" value="PHU38154.1"/>
    <property type="molecule type" value="Genomic_DNA"/>
</dbReference>
<proteinExistence type="predicted"/>
<feature type="region of interest" description="Disordered" evidence="1">
    <location>
        <begin position="46"/>
        <end position="80"/>
    </location>
</feature>
<sequence length="80" mass="9351">DEKTVCRSAKSVKVQPLEACTALENLSFRAYRVRHGRGWWSWRRRGEEPGRGKGREGRRCVDKRRGSGDNSCRRKNYVKL</sequence>
<evidence type="ECO:0000313" key="3">
    <source>
        <dbReference type="Proteomes" id="UP000224563"/>
    </source>
</evidence>
<reference evidence="2 3" key="1">
    <citation type="submission" date="2017-10" db="EMBL/GenBank/DDBJ databases">
        <title>Resolving the taxonomy of Roseburia spp., Eubacterium rectale and Agathobacter spp. through phylogenomic analysis.</title>
        <authorList>
            <person name="Sheridan P.O."/>
            <person name="Walker A.W."/>
            <person name="Duncan S.H."/>
            <person name="Scott K.P."/>
            <person name="Toole P.W.O."/>
            <person name="Luis P."/>
            <person name="Flint H.J."/>
        </authorList>
    </citation>
    <scope>NUCLEOTIDE SEQUENCE [LARGE SCALE GENOMIC DNA]</scope>
    <source>
        <strain evidence="2 3">JK623</strain>
    </source>
</reference>
<feature type="non-terminal residue" evidence="2">
    <location>
        <position position="1"/>
    </location>
</feature>
<gene>
    <name evidence="2" type="ORF">CSX02_03870</name>
</gene>
<protein>
    <submittedName>
        <fullName evidence="2">Uncharacterized protein</fullName>
    </submittedName>
</protein>
<evidence type="ECO:0000256" key="1">
    <source>
        <dbReference type="SAM" id="MobiDB-lite"/>
    </source>
</evidence>
<name>A0A2G3E4H2_9FIRM</name>
<comment type="caution">
    <text evidence="2">The sequence shown here is derived from an EMBL/GenBank/DDBJ whole genome shotgun (WGS) entry which is preliminary data.</text>
</comment>
<evidence type="ECO:0000313" key="2">
    <source>
        <dbReference type="EMBL" id="PHU38154.1"/>
    </source>
</evidence>
<organism evidence="2 3">
    <name type="scientific">Agathobacter ruminis</name>
    <dbReference type="NCBI Taxonomy" id="1712665"/>
    <lineage>
        <taxon>Bacteria</taxon>
        <taxon>Bacillati</taxon>
        <taxon>Bacillota</taxon>
        <taxon>Clostridia</taxon>
        <taxon>Lachnospirales</taxon>
        <taxon>Lachnospiraceae</taxon>
        <taxon>Agathobacter</taxon>
    </lineage>
</organism>
<keyword evidence="3" id="KW-1185">Reference proteome</keyword>
<feature type="compositionally biased region" description="Basic and acidic residues" evidence="1">
    <location>
        <begin position="46"/>
        <end position="67"/>
    </location>
</feature>
<accession>A0A2G3E4H2</accession>
<reference evidence="2 3" key="2">
    <citation type="submission" date="2017-10" db="EMBL/GenBank/DDBJ databases">
        <authorList>
            <person name="Banno H."/>
            <person name="Chua N.-H."/>
        </authorList>
    </citation>
    <scope>NUCLEOTIDE SEQUENCE [LARGE SCALE GENOMIC DNA]</scope>
    <source>
        <strain evidence="2 3">JK623</strain>
    </source>
</reference>
<dbReference type="Proteomes" id="UP000224563">
    <property type="component" value="Unassembled WGS sequence"/>
</dbReference>
<dbReference type="AlphaFoldDB" id="A0A2G3E4H2"/>